<gene>
    <name evidence="4" type="primary">LOC107822514</name>
</gene>
<dbReference type="OrthoDB" id="671439at2759"/>
<protein>
    <submittedName>
        <fullName evidence="4">Acylsugar acyltransferase 3-like</fullName>
    </submittedName>
</protein>
<accession>A0A1S4CTW1</accession>
<comment type="similarity">
    <text evidence="1">Belongs to the plant acyltransferase family.</text>
</comment>
<dbReference type="Pfam" id="PF02458">
    <property type="entry name" value="Transferase"/>
    <property type="match status" value="1"/>
</dbReference>
<name>A0A1S4CTW1_TOBAC</name>
<evidence type="ECO:0000313" key="4">
    <source>
        <dbReference type="RefSeq" id="XP_016504553.1"/>
    </source>
</evidence>
<dbReference type="PANTHER" id="PTHR31623:SF49">
    <property type="entry name" value="ACYLSUGAR ACYLTRANSFERASE 3-LIKE"/>
    <property type="match status" value="1"/>
</dbReference>
<dbReference type="PaxDb" id="4097-A0A1S4CTW1"/>
<dbReference type="PANTHER" id="PTHR31623">
    <property type="entry name" value="F21J9.9"/>
    <property type="match status" value="1"/>
</dbReference>
<sequence length="152" mass="17200">MIFQLYPILFVNLSDICLSRIYHFSSSSLDRRKDIVAMNSQVPNPTRVEVAAALLYRCGAAVSMANFGVFQPSILFHVMNCRPPLPQNTIGNALCFFISLAVTEDEIQVPQFVAQLRKAKKYLQEKLNDPNQLAPHVLEKIKETTNKSEKNM</sequence>
<keyword evidence="2" id="KW-0808">Transferase</keyword>
<evidence type="ECO:0000256" key="1">
    <source>
        <dbReference type="ARBA" id="ARBA00009861"/>
    </source>
</evidence>
<dbReference type="GO" id="GO:0016746">
    <property type="term" value="F:acyltransferase activity"/>
    <property type="evidence" value="ECO:0007669"/>
    <property type="project" value="UniProtKB-KW"/>
</dbReference>
<dbReference type="KEGG" id="nta:107822514"/>
<dbReference type="Gene3D" id="3.30.559.10">
    <property type="entry name" value="Chloramphenicol acetyltransferase-like domain"/>
    <property type="match status" value="1"/>
</dbReference>
<dbReference type="RefSeq" id="XP_016504553.1">
    <property type="nucleotide sequence ID" value="XM_016649067.1"/>
</dbReference>
<dbReference type="AlphaFoldDB" id="A0A1S4CTW1"/>
<evidence type="ECO:0000256" key="3">
    <source>
        <dbReference type="ARBA" id="ARBA00023315"/>
    </source>
</evidence>
<reference evidence="4" key="1">
    <citation type="submission" date="2025-08" db="UniProtKB">
        <authorList>
            <consortium name="RefSeq"/>
        </authorList>
    </citation>
    <scope>IDENTIFICATION</scope>
</reference>
<keyword evidence="3" id="KW-0012">Acyltransferase</keyword>
<evidence type="ECO:0000256" key="2">
    <source>
        <dbReference type="ARBA" id="ARBA00022679"/>
    </source>
</evidence>
<dbReference type="InterPro" id="IPR023213">
    <property type="entry name" value="CAT-like_dom_sf"/>
</dbReference>
<proteinExistence type="inferred from homology"/>
<organism evidence="4">
    <name type="scientific">Nicotiana tabacum</name>
    <name type="common">Common tobacco</name>
    <dbReference type="NCBI Taxonomy" id="4097"/>
    <lineage>
        <taxon>Eukaryota</taxon>
        <taxon>Viridiplantae</taxon>
        <taxon>Streptophyta</taxon>
        <taxon>Embryophyta</taxon>
        <taxon>Tracheophyta</taxon>
        <taxon>Spermatophyta</taxon>
        <taxon>Magnoliopsida</taxon>
        <taxon>eudicotyledons</taxon>
        <taxon>Gunneridae</taxon>
        <taxon>Pentapetalae</taxon>
        <taxon>asterids</taxon>
        <taxon>lamiids</taxon>
        <taxon>Solanales</taxon>
        <taxon>Solanaceae</taxon>
        <taxon>Nicotianoideae</taxon>
        <taxon>Nicotianeae</taxon>
        <taxon>Nicotiana</taxon>
    </lineage>
</organism>